<dbReference type="EMBL" id="JAFLQZ010000022">
    <property type="protein sequence ID" value="MBO0360708.1"/>
    <property type="molecule type" value="Genomic_DNA"/>
</dbReference>
<evidence type="ECO:0000313" key="2">
    <source>
        <dbReference type="EMBL" id="MBO0360708.1"/>
    </source>
</evidence>
<feature type="compositionally biased region" description="Polar residues" evidence="1">
    <location>
        <begin position="1"/>
        <end position="11"/>
    </location>
</feature>
<sequence>MDLRTSASPSPEKTPATPPSTTISNSNNPRRWEPKRPEPSSFNWSEQLGKLAAPALTAAGLLIGVWQYQDQQAYNEALEFKRTMWSKRLAAYEEISMVAAQLVTAFPSEVPLVAGIPPTAQPRENTQFDSLSRRFYVLYWGKLPLVDDSKVSSALKQFNDELKSVELGESNEIILKQKGYFLVKTCQNSLQESWYEDMVHPLAADTAGAK</sequence>
<keyword evidence="3" id="KW-1185">Reference proteome</keyword>
<dbReference type="RefSeq" id="WP_206986622.1">
    <property type="nucleotide sequence ID" value="NZ_JAFLQZ010000022.1"/>
</dbReference>
<feature type="region of interest" description="Disordered" evidence="1">
    <location>
        <begin position="1"/>
        <end position="43"/>
    </location>
</feature>
<proteinExistence type="predicted"/>
<protein>
    <submittedName>
        <fullName evidence="2">Uncharacterized protein</fullName>
    </submittedName>
</protein>
<evidence type="ECO:0000256" key="1">
    <source>
        <dbReference type="SAM" id="MobiDB-lite"/>
    </source>
</evidence>
<evidence type="ECO:0000313" key="3">
    <source>
        <dbReference type="Proteomes" id="UP000664144"/>
    </source>
</evidence>
<comment type="caution">
    <text evidence="2">The sequence shown here is derived from an EMBL/GenBank/DDBJ whole genome shotgun (WGS) entry which is preliminary data.</text>
</comment>
<reference evidence="2" key="1">
    <citation type="submission" date="2021-03" db="EMBL/GenBank/DDBJ databases">
        <authorList>
            <person name="Kim M.K."/>
        </authorList>
    </citation>
    <scope>NUCLEOTIDE SEQUENCE</scope>
    <source>
        <strain evidence="2">BT186</strain>
    </source>
</reference>
<name>A0A939F055_9BACT</name>
<dbReference type="Proteomes" id="UP000664144">
    <property type="component" value="Unassembled WGS sequence"/>
</dbReference>
<organism evidence="2 3">
    <name type="scientific">Hymenobacter telluris</name>
    <dbReference type="NCBI Taxonomy" id="2816474"/>
    <lineage>
        <taxon>Bacteria</taxon>
        <taxon>Pseudomonadati</taxon>
        <taxon>Bacteroidota</taxon>
        <taxon>Cytophagia</taxon>
        <taxon>Cytophagales</taxon>
        <taxon>Hymenobacteraceae</taxon>
        <taxon>Hymenobacter</taxon>
    </lineage>
</organism>
<feature type="compositionally biased region" description="Polar residues" evidence="1">
    <location>
        <begin position="19"/>
        <end position="29"/>
    </location>
</feature>
<gene>
    <name evidence="2" type="ORF">J0X19_22295</name>
</gene>
<dbReference type="AlphaFoldDB" id="A0A939F055"/>
<accession>A0A939F055</accession>